<protein>
    <submittedName>
        <fullName evidence="1">Uncharacterized protein</fullName>
    </submittedName>
</protein>
<organism evidence="1 2">
    <name type="scientific">Bradyrhizobium erythrophlei</name>
    <dbReference type="NCBI Taxonomy" id="1437360"/>
    <lineage>
        <taxon>Bacteria</taxon>
        <taxon>Pseudomonadati</taxon>
        <taxon>Pseudomonadota</taxon>
        <taxon>Alphaproteobacteria</taxon>
        <taxon>Hyphomicrobiales</taxon>
        <taxon>Nitrobacteraceae</taxon>
        <taxon>Bradyrhizobium</taxon>
    </lineage>
</organism>
<name>A0A1M7UBF2_9BRAD</name>
<dbReference type="RefSeq" id="WP_072820776.1">
    <property type="nucleotide sequence ID" value="NZ_LT670849.1"/>
</dbReference>
<accession>A0A1M7UBF2</accession>
<gene>
    <name evidence="1" type="ORF">SAMN05444170_4251</name>
</gene>
<dbReference type="Pfam" id="PF19649">
    <property type="entry name" value="DUF6152"/>
    <property type="match status" value="1"/>
</dbReference>
<dbReference type="InterPro" id="IPR046150">
    <property type="entry name" value="DUF6152"/>
</dbReference>
<dbReference type="AlphaFoldDB" id="A0A1M7UBF2"/>
<reference evidence="2" key="1">
    <citation type="submission" date="2016-11" db="EMBL/GenBank/DDBJ databases">
        <authorList>
            <person name="Varghese N."/>
            <person name="Submissions S."/>
        </authorList>
    </citation>
    <scope>NUCLEOTIDE SEQUENCE [LARGE SCALE GENOMIC DNA]</scope>
    <source>
        <strain evidence="2">GAS401</strain>
    </source>
</reference>
<sequence>MRSIGVLAVFAVVAAGISQGAAHHSGSMFDMFRSEVLKGKVVELRWVNPHVMLTVKGTLKSGEAPADWLIETTSPGNLTRVDEGWQRDAVRPGEEVEVVFHPLRQPGKRLGLLRQLTTLSNGRVFATNIRDREMADIE</sequence>
<dbReference type="Proteomes" id="UP000184096">
    <property type="component" value="Chromosome I"/>
</dbReference>
<evidence type="ECO:0000313" key="1">
    <source>
        <dbReference type="EMBL" id="SHN80255.1"/>
    </source>
</evidence>
<evidence type="ECO:0000313" key="2">
    <source>
        <dbReference type="Proteomes" id="UP000184096"/>
    </source>
</evidence>
<dbReference type="EMBL" id="LT670849">
    <property type="protein sequence ID" value="SHN80255.1"/>
    <property type="molecule type" value="Genomic_DNA"/>
</dbReference>
<proteinExistence type="predicted"/>
<dbReference type="OrthoDB" id="512581at2"/>
<keyword evidence="2" id="KW-1185">Reference proteome</keyword>